<proteinExistence type="predicted"/>
<dbReference type="Proteomes" id="UP001066276">
    <property type="component" value="Chromosome 8"/>
</dbReference>
<comment type="caution">
    <text evidence="1">The sequence shown here is derived from an EMBL/GenBank/DDBJ whole genome shotgun (WGS) entry which is preliminary data.</text>
</comment>
<protein>
    <submittedName>
        <fullName evidence="1">Uncharacterized protein</fullName>
    </submittedName>
</protein>
<evidence type="ECO:0000313" key="2">
    <source>
        <dbReference type="Proteomes" id="UP001066276"/>
    </source>
</evidence>
<name>A0AAV7NP16_PLEWA</name>
<dbReference type="EMBL" id="JANPWB010000012">
    <property type="protein sequence ID" value="KAJ1116827.1"/>
    <property type="molecule type" value="Genomic_DNA"/>
</dbReference>
<dbReference type="AlphaFoldDB" id="A0AAV7NP16"/>
<organism evidence="1 2">
    <name type="scientific">Pleurodeles waltl</name>
    <name type="common">Iberian ribbed newt</name>
    <dbReference type="NCBI Taxonomy" id="8319"/>
    <lineage>
        <taxon>Eukaryota</taxon>
        <taxon>Metazoa</taxon>
        <taxon>Chordata</taxon>
        <taxon>Craniata</taxon>
        <taxon>Vertebrata</taxon>
        <taxon>Euteleostomi</taxon>
        <taxon>Amphibia</taxon>
        <taxon>Batrachia</taxon>
        <taxon>Caudata</taxon>
        <taxon>Salamandroidea</taxon>
        <taxon>Salamandridae</taxon>
        <taxon>Pleurodelinae</taxon>
        <taxon>Pleurodeles</taxon>
    </lineage>
</organism>
<accession>A0AAV7NP16</accession>
<evidence type="ECO:0000313" key="1">
    <source>
        <dbReference type="EMBL" id="KAJ1116827.1"/>
    </source>
</evidence>
<keyword evidence="2" id="KW-1185">Reference proteome</keyword>
<reference evidence="1" key="1">
    <citation type="journal article" date="2022" name="bioRxiv">
        <title>Sequencing and chromosome-scale assembly of the giantPleurodeles waltlgenome.</title>
        <authorList>
            <person name="Brown T."/>
            <person name="Elewa A."/>
            <person name="Iarovenko S."/>
            <person name="Subramanian E."/>
            <person name="Araus A.J."/>
            <person name="Petzold A."/>
            <person name="Susuki M."/>
            <person name="Suzuki K.-i.T."/>
            <person name="Hayashi T."/>
            <person name="Toyoda A."/>
            <person name="Oliveira C."/>
            <person name="Osipova E."/>
            <person name="Leigh N.D."/>
            <person name="Simon A."/>
            <person name="Yun M.H."/>
        </authorList>
    </citation>
    <scope>NUCLEOTIDE SEQUENCE</scope>
    <source>
        <strain evidence="1">20211129_DDA</strain>
        <tissue evidence="1">Liver</tissue>
    </source>
</reference>
<gene>
    <name evidence="1" type="ORF">NDU88_005032</name>
</gene>
<sequence length="131" mass="13680">MWPITRRLRGGSGPGRCVPWGGPLGEGCRQGMILPKHNSNAPPSDKVVASCSSRLCVAGSDNVVSCGVRCSRSTDVPHEQAVGGLQHADVPSMPPTTCMCAFAAFTSSPVLGAPIHVPSFTLARPLHPLMH</sequence>